<comment type="caution">
    <text evidence="3">The sequence shown here is derived from an EMBL/GenBank/DDBJ whole genome shotgun (WGS) entry which is preliminary data.</text>
</comment>
<protein>
    <submittedName>
        <fullName evidence="3">Two-component system sensor histidine kinase YesM</fullName>
        <ecNumber evidence="3">2.7.13.3</ecNumber>
    </submittedName>
</protein>
<dbReference type="InterPro" id="IPR003594">
    <property type="entry name" value="HATPase_dom"/>
</dbReference>
<dbReference type="Pfam" id="PF02518">
    <property type="entry name" value="HATPase_c"/>
    <property type="match status" value="1"/>
</dbReference>
<feature type="transmembrane region" description="Helical" evidence="1">
    <location>
        <begin position="312"/>
        <end position="336"/>
    </location>
</feature>
<keyword evidence="4" id="KW-1185">Reference proteome</keyword>
<evidence type="ECO:0000256" key="1">
    <source>
        <dbReference type="SAM" id="Phobius"/>
    </source>
</evidence>
<dbReference type="PANTHER" id="PTHR34220:SF7">
    <property type="entry name" value="SENSOR HISTIDINE KINASE YPDA"/>
    <property type="match status" value="1"/>
</dbReference>
<dbReference type="InterPro" id="IPR050640">
    <property type="entry name" value="Bact_2-comp_sensor_kinase"/>
</dbReference>
<name>A0ABU1NT98_9BACL</name>
<accession>A0ABU1NT98</accession>
<keyword evidence="3" id="KW-0418">Kinase</keyword>
<proteinExistence type="predicted"/>
<dbReference type="SUPFAM" id="SSF55874">
    <property type="entry name" value="ATPase domain of HSP90 chaperone/DNA topoisomerase II/histidine kinase"/>
    <property type="match status" value="1"/>
</dbReference>
<dbReference type="Proteomes" id="UP001267290">
    <property type="component" value="Unassembled WGS sequence"/>
</dbReference>
<dbReference type="GO" id="GO:0004673">
    <property type="term" value="F:protein histidine kinase activity"/>
    <property type="evidence" value="ECO:0007669"/>
    <property type="project" value="UniProtKB-EC"/>
</dbReference>
<dbReference type="InterPro" id="IPR010559">
    <property type="entry name" value="Sig_transdc_His_kin_internal"/>
</dbReference>
<evidence type="ECO:0000313" key="3">
    <source>
        <dbReference type="EMBL" id="MDR6550087.1"/>
    </source>
</evidence>
<dbReference type="EMBL" id="JAVDSB010000001">
    <property type="protein sequence ID" value="MDR6550087.1"/>
    <property type="molecule type" value="Genomic_DNA"/>
</dbReference>
<dbReference type="EC" id="2.7.13.3" evidence="3"/>
<evidence type="ECO:0000313" key="4">
    <source>
        <dbReference type="Proteomes" id="UP001267290"/>
    </source>
</evidence>
<dbReference type="Gene3D" id="3.30.450.20">
    <property type="entry name" value="PAS domain"/>
    <property type="match status" value="1"/>
</dbReference>
<feature type="transmembrane region" description="Helical" evidence="1">
    <location>
        <begin position="20"/>
        <end position="46"/>
    </location>
</feature>
<keyword evidence="1" id="KW-0812">Transmembrane</keyword>
<dbReference type="PANTHER" id="PTHR34220">
    <property type="entry name" value="SENSOR HISTIDINE KINASE YPDA"/>
    <property type="match status" value="1"/>
</dbReference>
<evidence type="ECO:0000259" key="2">
    <source>
        <dbReference type="SMART" id="SM00387"/>
    </source>
</evidence>
<feature type="domain" description="Histidine kinase/HSP90-like ATPase" evidence="2">
    <location>
        <begin position="499"/>
        <end position="609"/>
    </location>
</feature>
<reference evidence="3 4" key="1">
    <citation type="submission" date="2023-07" db="EMBL/GenBank/DDBJ databases">
        <title>Sorghum-associated microbial communities from plants grown in Nebraska, USA.</title>
        <authorList>
            <person name="Schachtman D."/>
        </authorList>
    </citation>
    <scope>NUCLEOTIDE SEQUENCE [LARGE SCALE GENOMIC DNA]</scope>
    <source>
        <strain evidence="3 4">CC258</strain>
    </source>
</reference>
<dbReference type="SMART" id="SM00387">
    <property type="entry name" value="HATPase_c"/>
    <property type="match status" value="1"/>
</dbReference>
<sequence length="610" mass="70012">MRDPLSLWFILKNYRFQSVFIKNFLIILALVLLPVTGLSVGIYNLYSKTVTEEISSAHLNSLSRIRDMVDMLMREVDDFSVRFASDDVVAQLMEKRNTGTTTYDTSILTAKLFTKLNYTNNIQDFVDSVYLYSENNQSIWTSDLRRWSLEEFMDLGWLPSYNEKKLTYRDWSLARQAKTHYSDASVRQLMTLIRMAPLLQTKTGSVIMNIDTAKFMSIIHNTNNHYIDNLYIIDANGIIVGQDNFDLINHPISEIIPNSNMMEGNPNEPVFFYNEESKQSISHVKSQYNKWRFISVVPLKLYEDKAKYIRNYLFVSSLFSIAVALILSLVVSWRMFIPIKQIMSVVSRPGDWLEDSERASPIPSVKTHVNEIKYITSSILSSYGEKQELENELRYRLSLLDRAYAVALQSQINPHFLYNTLETINWQALRLTGDENPVSEMITSLSQLLRFSLEGEGHLVTIREELAYCMHYLDIQKIRYPRKFEVVVQVDEKLSDYKIPRITLQPLIENCIYHGIKPKEGEGRITVTGTLEGAHAVIRIADNGIGIDPDKLEQINAELANKNWITGNHIGFMNVNQRIKLTFGEQCGLQMVSEPGVGTEVTVKITALVG</sequence>
<keyword evidence="1" id="KW-0472">Membrane</keyword>
<dbReference type="Pfam" id="PF06580">
    <property type="entry name" value="His_kinase"/>
    <property type="match status" value="1"/>
</dbReference>
<organism evidence="3 4">
    <name type="scientific">Paenibacillus qinlingensis</name>
    <dbReference type="NCBI Taxonomy" id="1837343"/>
    <lineage>
        <taxon>Bacteria</taxon>
        <taxon>Bacillati</taxon>
        <taxon>Bacillota</taxon>
        <taxon>Bacilli</taxon>
        <taxon>Bacillales</taxon>
        <taxon>Paenibacillaceae</taxon>
        <taxon>Paenibacillus</taxon>
    </lineage>
</organism>
<keyword evidence="3" id="KW-0808">Transferase</keyword>
<keyword evidence="1" id="KW-1133">Transmembrane helix</keyword>
<dbReference type="InterPro" id="IPR036890">
    <property type="entry name" value="HATPase_C_sf"/>
</dbReference>
<dbReference type="Gene3D" id="3.30.565.10">
    <property type="entry name" value="Histidine kinase-like ATPase, C-terminal domain"/>
    <property type="match status" value="1"/>
</dbReference>
<gene>
    <name evidence="3" type="ORF">J2736_001270</name>
</gene>